<evidence type="ECO:0000259" key="3">
    <source>
        <dbReference type="Pfam" id="PF01757"/>
    </source>
</evidence>
<organism evidence="4 5">
    <name type="scientific">Actinomadura yumaensis</name>
    <dbReference type="NCBI Taxonomy" id="111807"/>
    <lineage>
        <taxon>Bacteria</taxon>
        <taxon>Bacillati</taxon>
        <taxon>Actinomycetota</taxon>
        <taxon>Actinomycetes</taxon>
        <taxon>Streptosporangiales</taxon>
        <taxon>Thermomonosporaceae</taxon>
        <taxon>Actinomadura</taxon>
    </lineage>
</organism>
<dbReference type="EC" id="2.3.-.-" evidence="4"/>
<gene>
    <name evidence="4" type="ORF">ACFQKB_30435</name>
</gene>
<protein>
    <submittedName>
        <fullName evidence="4">Acyltransferase family protein</fullName>
        <ecNumber evidence="4">2.3.-.-</ecNumber>
    </submittedName>
</protein>
<keyword evidence="5" id="KW-1185">Reference proteome</keyword>
<feature type="transmembrane region" description="Helical" evidence="2">
    <location>
        <begin position="345"/>
        <end position="365"/>
    </location>
</feature>
<evidence type="ECO:0000313" key="4">
    <source>
        <dbReference type="EMBL" id="MFC6884113.1"/>
    </source>
</evidence>
<accession>A0ABW2CSS6</accession>
<name>A0ABW2CSS6_9ACTN</name>
<feature type="transmembrane region" description="Helical" evidence="2">
    <location>
        <begin position="37"/>
        <end position="56"/>
    </location>
</feature>
<dbReference type="Proteomes" id="UP001596380">
    <property type="component" value="Unassembled WGS sequence"/>
</dbReference>
<feature type="transmembrane region" description="Helical" evidence="2">
    <location>
        <begin position="377"/>
        <end position="399"/>
    </location>
</feature>
<keyword evidence="4" id="KW-0012">Acyltransferase</keyword>
<keyword evidence="2" id="KW-1133">Transmembrane helix</keyword>
<evidence type="ECO:0000313" key="5">
    <source>
        <dbReference type="Proteomes" id="UP001596380"/>
    </source>
</evidence>
<dbReference type="PANTHER" id="PTHR23028">
    <property type="entry name" value="ACETYLTRANSFERASE"/>
    <property type="match status" value="1"/>
</dbReference>
<keyword evidence="2" id="KW-0812">Transmembrane</keyword>
<evidence type="ECO:0000256" key="2">
    <source>
        <dbReference type="SAM" id="Phobius"/>
    </source>
</evidence>
<dbReference type="InterPro" id="IPR050879">
    <property type="entry name" value="Acyltransferase_3"/>
</dbReference>
<feature type="transmembrane region" description="Helical" evidence="2">
    <location>
        <begin position="236"/>
        <end position="254"/>
    </location>
</feature>
<dbReference type="PANTHER" id="PTHR23028:SF53">
    <property type="entry name" value="ACYL_TRANSF_3 DOMAIN-CONTAINING PROTEIN"/>
    <property type="match status" value="1"/>
</dbReference>
<feature type="domain" description="Acyltransferase 3" evidence="3">
    <location>
        <begin position="30"/>
        <end position="394"/>
    </location>
</feature>
<dbReference type="RefSeq" id="WP_378043856.1">
    <property type="nucleotide sequence ID" value="NZ_JBHSXE010000001.1"/>
</dbReference>
<feature type="transmembrane region" description="Helical" evidence="2">
    <location>
        <begin position="266"/>
        <end position="290"/>
    </location>
</feature>
<feature type="transmembrane region" description="Helical" evidence="2">
    <location>
        <begin position="68"/>
        <end position="87"/>
    </location>
</feature>
<feature type="transmembrane region" description="Helical" evidence="2">
    <location>
        <begin position="202"/>
        <end position="221"/>
    </location>
</feature>
<feature type="region of interest" description="Disordered" evidence="1">
    <location>
        <begin position="409"/>
        <end position="454"/>
    </location>
</feature>
<proteinExistence type="predicted"/>
<dbReference type="GO" id="GO:0016746">
    <property type="term" value="F:acyltransferase activity"/>
    <property type="evidence" value="ECO:0007669"/>
    <property type="project" value="UniProtKB-KW"/>
</dbReference>
<comment type="caution">
    <text evidence="4">The sequence shown here is derived from an EMBL/GenBank/DDBJ whole genome shotgun (WGS) entry which is preliminary data.</text>
</comment>
<feature type="region of interest" description="Disordered" evidence="1">
    <location>
        <begin position="1"/>
        <end position="25"/>
    </location>
</feature>
<sequence>MNAPAPPQQPPAPRPTSGDGGLPTISGHHDALDGVRAVAALAVLVFHVAASTGYLMRQGAVPSLLSRGEIGVPIFFTLSGLLLYRPWASAALGLRPPPGSGPYLWKRAVRLLPAYWLLVVASTLLYARDHLADAWHWAQTLTLTYSYDRTPWWNDHLGPKGMGQIWSLTVEAAFYVTLPAAAALLGLWARRGGDLDGRARRLLYGVGAYAALSALYVLALGPVDGREFYGNWLPRYLAWFGVGMALAVLSVWANAEHGPDGPVRRFCRTVGASWGMCWTTSALLYCVAATPLTGVSRLYETNVWTSELQLVLYGLVAAFLVAPVALAPASHPVIGRVLGNRTMAYLGRISYGVFLWQFVVIFVWFDVTDHRPFTGNMLIDLPVCTVLTVGVAALSHHLVEEPVRRLGSRLLPRRPAPPAPAPAQATIFASPPGTAPHEAPAPFPGHQETPPNAR</sequence>
<keyword evidence="2" id="KW-0472">Membrane</keyword>
<feature type="transmembrane region" description="Helical" evidence="2">
    <location>
        <begin position="108"/>
        <end position="127"/>
    </location>
</feature>
<dbReference type="InterPro" id="IPR002656">
    <property type="entry name" value="Acyl_transf_3_dom"/>
</dbReference>
<feature type="transmembrane region" description="Helical" evidence="2">
    <location>
        <begin position="310"/>
        <end position="333"/>
    </location>
</feature>
<dbReference type="EMBL" id="JBHSXS010000024">
    <property type="protein sequence ID" value="MFC6884113.1"/>
    <property type="molecule type" value="Genomic_DNA"/>
</dbReference>
<dbReference type="Pfam" id="PF01757">
    <property type="entry name" value="Acyl_transf_3"/>
    <property type="match status" value="1"/>
</dbReference>
<evidence type="ECO:0000256" key="1">
    <source>
        <dbReference type="SAM" id="MobiDB-lite"/>
    </source>
</evidence>
<feature type="compositionally biased region" description="Pro residues" evidence="1">
    <location>
        <begin position="1"/>
        <end position="14"/>
    </location>
</feature>
<keyword evidence="4" id="KW-0808">Transferase</keyword>
<reference evidence="5" key="1">
    <citation type="journal article" date="2019" name="Int. J. Syst. Evol. Microbiol.">
        <title>The Global Catalogue of Microorganisms (GCM) 10K type strain sequencing project: providing services to taxonomists for standard genome sequencing and annotation.</title>
        <authorList>
            <consortium name="The Broad Institute Genomics Platform"/>
            <consortium name="The Broad Institute Genome Sequencing Center for Infectious Disease"/>
            <person name="Wu L."/>
            <person name="Ma J."/>
        </authorList>
    </citation>
    <scope>NUCLEOTIDE SEQUENCE [LARGE SCALE GENOMIC DNA]</scope>
    <source>
        <strain evidence="5">JCM 3369</strain>
    </source>
</reference>
<feature type="transmembrane region" description="Helical" evidence="2">
    <location>
        <begin position="172"/>
        <end position="190"/>
    </location>
</feature>